<feature type="domain" description="Peptidase M13 C-terminal" evidence="1">
    <location>
        <begin position="2"/>
        <end position="157"/>
    </location>
</feature>
<organism evidence="2 3">
    <name type="scientific">Dreissena polymorpha</name>
    <name type="common">Zebra mussel</name>
    <name type="synonym">Mytilus polymorpha</name>
    <dbReference type="NCBI Taxonomy" id="45954"/>
    <lineage>
        <taxon>Eukaryota</taxon>
        <taxon>Metazoa</taxon>
        <taxon>Spiralia</taxon>
        <taxon>Lophotrochozoa</taxon>
        <taxon>Mollusca</taxon>
        <taxon>Bivalvia</taxon>
        <taxon>Autobranchia</taxon>
        <taxon>Heteroconchia</taxon>
        <taxon>Euheterodonta</taxon>
        <taxon>Imparidentia</taxon>
        <taxon>Neoheterodontei</taxon>
        <taxon>Myida</taxon>
        <taxon>Dreissenoidea</taxon>
        <taxon>Dreissenidae</taxon>
        <taxon>Dreissena</taxon>
    </lineage>
</organism>
<reference evidence="2" key="1">
    <citation type="journal article" date="2019" name="bioRxiv">
        <title>The Genome of the Zebra Mussel, Dreissena polymorpha: A Resource for Invasive Species Research.</title>
        <authorList>
            <person name="McCartney M.A."/>
            <person name="Auch B."/>
            <person name="Kono T."/>
            <person name="Mallez S."/>
            <person name="Zhang Y."/>
            <person name="Obille A."/>
            <person name="Becker A."/>
            <person name="Abrahante J.E."/>
            <person name="Garbe J."/>
            <person name="Badalamenti J.P."/>
            <person name="Herman A."/>
            <person name="Mangelson H."/>
            <person name="Liachko I."/>
            <person name="Sullivan S."/>
            <person name="Sone E.D."/>
            <person name="Koren S."/>
            <person name="Silverstein K.A.T."/>
            <person name="Beckman K.B."/>
            <person name="Gohl D.M."/>
        </authorList>
    </citation>
    <scope>NUCLEOTIDE SEQUENCE</scope>
    <source>
        <strain evidence="2">Duluth1</strain>
        <tissue evidence="2">Whole animal</tissue>
    </source>
</reference>
<proteinExistence type="predicted"/>
<accession>A0A9D4RHF5</accession>
<comment type="caution">
    <text evidence="2">The sequence shown here is derived from an EMBL/GenBank/DDBJ whole genome shotgun (WGS) entry which is preliminary data.</text>
</comment>
<protein>
    <recommendedName>
        <fullName evidence="1">Peptidase M13 C-terminal domain-containing protein</fullName>
    </recommendedName>
</protein>
<gene>
    <name evidence="2" type="ORF">DPMN_030805</name>
</gene>
<dbReference type="InterPro" id="IPR018497">
    <property type="entry name" value="Peptidase_M13_C"/>
</dbReference>
<dbReference type="Proteomes" id="UP000828390">
    <property type="component" value="Unassembled WGS sequence"/>
</dbReference>
<dbReference type="InterPro" id="IPR000718">
    <property type="entry name" value="Peptidase_M13"/>
</dbReference>
<reference evidence="2" key="2">
    <citation type="submission" date="2020-11" db="EMBL/GenBank/DDBJ databases">
        <authorList>
            <person name="McCartney M.A."/>
            <person name="Auch B."/>
            <person name="Kono T."/>
            <person name="Mallez S."/>
            <person name="Becker A."/>
            <person name="Gohl D.M."/>
            <person name="Silverstein K.A.T."/>
            <person name="Koren S."/>
            <person name="Bechman K.B."/>
            <person name="Herman A."/>
            <person name="Abrahante J.E."/>
            <person name="Garbe J."/>
        </authorList>
    </citation>
    <scope>NUCLEOTIDE SEQUENCE</scope>
    <source>
        <strain evidence="2">Duluth1</strain>
        <tissue evidence="2">Whole animal</tissue>
    </source>
</reference>
<dbReference type="GO" id="GO:0016485">
    <property type="term" value="P:protein processing"/>
    <property type="evidence" value="ECO:0007669"/>
    <property type="project" value="TreeGrafter"/>
</dbReference>
<dbReference type="PANTHER" id="PTHR11733:SF133">
    <property type="entry name" value="PHOSPHATE-REGULATING NEUTRAL ENDOPEPTIDASE PHEX"/>
    <property type="match status" value="1"/>
</dbReference>
<dbReference type="Pfam" id="PF01431">
    <property type="entry name" value="Peptidase_M13"/>
    <property type="match status" value="1"/>
</dbReference>
<dbReference type="InterPro" id="IPR024079">
    <property type="entry name" value="MetalloPept_cat_dom_sf"/>
</dbReference>
<keyword evidence="3" id="KW-1185">Reference proteome</keyword>
<dbReference type="Gene3D" id="3.40.390.10">
    <property type="entry name" value="Collagenase (Catalytic Domain)"/>
    <property type="match status" value="1"/>
</dbReference>
<name>A0A9D4RHF5_DREPO</name>
<dbReference type="PROSITE" id="PS51885">
    <property type="entry name" value="NEPRILYSIN"/>
    <property type="match status" value="1"/>
</dbReference>
<dbReference type="PANTHER" id="PTHR11733">
    <property type="entry name" value="ZINC METALLOPROTEASE FAMILY M13 NEPRILYSIN-RELATED"/>
    <property type="match status" value="1"/>
</dbReference>
<evidence type="ECO:0000313" key="3">
    <source>
        <dbReference type="Proteomes" id="UP000828390"/>
    </source>
</evidence>
<dbReference type="AlphaFoldDB" id="A0A9D4RHF5"/>
<dbReference type="OrthoDB" id="6475849at2759"/>
<dbReference type="GO" id="GO:0004222">
    <property type="term" value="F:metalloendopeptidase activity"/>
    <property type="evidence" value="ECO:0007669"/>
    <property type="project" value="InterPro"/>
</dbReference>
<evidence type="ECO:0000313" key="2">
    <source>
        <dbReference type="EMBL" id="KAH3867673.1"/>
    </source>
</evidence>
<dbReference type="GO" id="GO:0005886">
    <property type="term" value="C:plasma membrane"/>
    <property type="evidence" value="ECO:0007669"/>
    <property type="project" value="TreeGrafter"/>
</dbReference>
<dbReference type="SUPFAM" id="SSF55486">
    <property type="entry name" value="Metalloproteases ('zincins'), catalytic domain"/>
    <property type="match status" value="1"/>
</dbReference>
<dbReference type="EMBL" id="JAIWYP010000002">
    <property type="protein sequence ID" value="KAH3867673.1"/>
    <property type="molecule type" value="Genomic_DNA"/>
</dbReference>
<sequence>MYDKEGNLKSWWTADDGTKFVERAQCIIDQYNGFVVPGTGNMTINGINTLGENIADSGGIKESFNAYRKWVNTARGGKEEPKLPGLAYTPNQLYFLNAAQVWCGSMRDQAKVGHIRTQPHSISEYRVYGPMQNYDEFSKAWNCPAGSFMNSRRKCSVW</sequence>
<evidence type="ECO:0000259" key="1">
    <source>
        <dbReference type="Pfam" id="PF01431"/>
    </source>
</evidence>